<protein>
    <submittedName>
        <fullName evidence="2">Adhesion protein</fullName>
    </submittedName>
</protein>
<keyword evidence="1" id="KW-0732">Signal</keyword>
<comment type="caution">
    <text evidence="2">The sequence shown here is derived from an EMBL/GenBank/DDBJ whole genome shotgun (WGS) entry which is preliminary data.</text>
</comment>
<gene>
    <name evidence="2" type="ORF">GBY29_23080</name>
</gene>
<dbReference type="EMBL" id="DAAGPR010000123">
    <property type="protein sequence ID" value="HAB4052592.1"/>
    <property type="molecule type" value="Genomic_DNA"/>
</dbReference>
<organism evidence="2">
    <name type="scientific">Salmonella diarizonae</name>
    <dbReference type="NCBI Taxonomy" id="59204"/>
    <lineage>
        <taxon>Bacteria</taxon>
        <taxon>Pseudomonadati</taxon>
        <taxon>Pseudomonadota</taxon>
        <taxon>Gammaproteobacteria</taxon>
        <taxon>Enterobacterales</taxon>
        <taxon>Enterobacteriaceae</taxon>
        <taxon>Salmonella</taxon>
    </lineage>
</organism>
<name>A0A6Y1UKU7_SALDZ</name>
<dbReference type="AlphaFoldDB" id="A0A6Y1UKU7"/>
<evidence type="ECO:0000313" key="2">
    <source>
        <dbReference type="EMBL" id="HAB4052592.1"/>
    </source>
</evidence>
<reference evidence="2" key="1">
    <citation type="journal article" date="2018" name="Genome Biol.">
        <title>SKESA: strategic k-mer extension for scrupulous assemblies.</title>
        <authorList>
            <person name="Souvorov A."/>
            <person name="Agarwala R."/>
            <person name="Lipman D.J."/>
        </authorList>
    </citation>
    <scope>NUCLEOTIDE SEQUENCE</scope>
    <source>
        <strain evidence="2">Salmonella enterica</strain>
    </source>
</reference>
<proteinExistence type="predicted"/>
<feature type="signal peptide" evidence="1">
    <location>
        <begin position="1"/>
        <end position="28"/>
    </location>
</feature>
<evidence type="ECO:0000256" key="1">
    <source>
        <dbReference type="SAM" id="SignalP"/>
    </source>
</evidence>
<reference evidence="2" key="2">
    <citation type="submission" date="2019-10" db="EMBL/GenBank/DDBJ databases">
        <authorList>
            <consortium name="NCBI Pathogen Detection Project"/>
        </authorList>
    </citation>
    <scope>NUCLEOTIDE SEQUENCE</scope>
    <source>
        <strain evidence="2">Salmonella enterica</strain>
    </source>
</reference>
<sequence>MTERLFNMKSLILSGVFLFFAVSDSARANIDWSYCNATGSVNIQNINIKAGQYSAGDELQKIKDIPFSYTCITTIKTYSEPYNATISLKNVQPMVDALKKSGLGIELFIQEGSREPVNFSWREIQAGFAGWASSKIFGQELEQNKTYNL</sequence>
<accession>A0A6Y1UKU7</accession>
<feature type="chain" id="PRO_5027638977" evidence="1">
    <location>
        <begin position="29"/>
        <end position="149"/>
    </location>
</feature>
<feature type="non-terminal residue" evidence="2">
    <location>
        <position position="149"/>
    </location>
</feature>